<sequence length="365" mass="40641">MKTFPGLFFILSLFPAFFFSPLPAQGQSQPHISPSVAADYIHAVIEADRTIYSEFIVERLTETVNLPATENWQQDNTLLLPAQFLLNASRHVEKNESGLHYRLMSLWPINPDNGPSSENEKAGLGEVLKNSDRPFIWIGKFNGKTRFNAIYPDLAVTKSCAKCHNAHPNSPRKDFSKGDVMGGIHISFPVQQRTGDDKANSYTVAPEVVADYVHAILDADRSVYAGTVVNRLQNKGVIYATENWWEENTLLLPAQFLLNASELIRHRKPGLDFKLISLWPINPHNGAANEFESTGLKAVSDQPVRPYIGKVHIGNRDYFQAVYPDIANTPACVQCHNGHAKSPRHDFKLFDVIGGIVVSVPLGQD</sequence>
<evidence type="ECO:0000259" key="2">
    <source>
        <dbReference type="Pfam" id="PF11845"/>
    </source>
</evidence>
<protein>
    <submittedName>
        <fullName evidence="3">DUF3365 domain-containing protein</fullName>
    </submittedName>
</protein>
<reference evidence="3 4" key="1">
    <citation type="submission" date="2020-02" db="EMBL/GenBank/DDBJ databases">
        <title>Genomic and physiological characterization of two novel Nitrospinaceae genera.</title>
        <authorList>
            <person name="Mueller A.J."/>
            <person name="Jung M.-Y."/>
            <person name="Strachan C.R."/>
            <person name="Herbold C.W."/>
            <person name="Kirkegaard R.H."/>
            <person name="Daims H."/>
        </authorList>
    </citation>
    <scope>NUCLEOTIDE SEQUENCE [LARGE SCALE GENOMIC DNA]</scope>
    <source>
        <strain evidence="3">EB</strain>
    </source>
</reference>
<dbReference type="Pfam" id="PF11845">
    <property type="entry name" value="Tll0287-like"/>
    <property type="match status" value="2"/>
</dbReference>
<feature type="signal peptide" evidence="1">
    <location>
        <begin position="1"/>
        <end position="24"/>
    </location>
</feature>
<dbReference type="KEGG" id="nli:G3M70_16895"/>
<accession>A0A7T0BYV4</accession>
<keyword evidence="1" id="KW-0732">Signal</keyword>
<feature type="domain" description="Tll0287-like" evidence="2">
    <location>
        <begin position="38"/>
        <end position="189"/>
    </location>
</feature>
<feature type="chain" id="PRO_5032994861" evidence="1">
    <location>
        <begin position="25"/>
        <end position="365"/>
    </location>
</feature>
<evidence type="ECO:0000313" key="4">
    <source>
        <dbReference type="Proteomes" id="UP000594688"/>
    </source>
</evidence>
<feature type="domain" description="Tll0287-like" evidence="2">
    <location>
        <begin position="210"/>
        <end position="361"/>
    </location>
</feature>
<dbReference type="Proteomes" id="UP000594688">
    <property type="component" value="Chromosome"/>
</dbReference>
<proteinExistence type="predicted"/>
<organism evidence="3 4">
    <name type="scientific">Candidatus Nitronauta litoralis</name>
    <dbReference type="NCBI Taxonomy" id="2705533"/>
    <lineage>
        <taxon>Bacteria</taxon>
        <taxon>Pseudomonadati</taxon>
        <taxon>Nitrospinota/Tectimicrobiota group</taxon>
        <taxon>Nitrospinota</taxon>
        <taxon>Nitrospinia</taxon>
        <taxon>Nitrospinales</taxon>
        <taxon>Nitrospinaceae</taxon>
        <taxon>Candidatus Nitronauta</taxon>
    </lineage>
</organism>
<gene>
    <name evidence="3" type="ORF">G3M70_16895</name>
</gene>
<dbReference type="InterPro" id="IPR021796">
    <property type="entry name" value="Tll0287-like_dom"/>
</dbReference>
<dbReference type="EMBL" id="CP048685">
    <property type="protein sequence ID" value="QPJ63459.1"/>
    <property type="molecule type" value="Genomic_DNA"/>
</dbReference>
<evidence type="ECO:0000313" key="3">
    <source>
        <dbReference type="EMBL" id="QPJ63459.1"/>
    </source>
</evidence>
<dbReference type="AlphaFoldDB" id="A0A7T0BYV4"/>
<name>A0A7T0BYV4_9BACT</name>
<evidence type="ECO:0000256" key="1">
    <source>
        <dbReference type="SAM" id="SignalP"/>
    </source>
</evidence>